<gene>
    <name evidence="13" type="primary">ldh1_1</name>
    <name evidence="7" type="synonym">ldh</name>
    <name evidence="13" type="ORF">C12CBH8_20510</name>
</gene>
<dbReference type="InterPro" id="IPR001557">
    <property type="entry name" value="L-lactate/malate_DH"/>
</dbReference>
<feature type="binding site" evidence="7">
    <location>
        <position position="13"/>
    </location>
    <ligand>
        <name>NAD(+)</name>
        <dbReference type="ChEBI" id="CHEBI:57540"/>
    </ligand>
</feature>
<dbReference type="InterPro" id="IPR015955">
    <property type="entry name" value="Lactate_DH/Glyco_Ohase_4_C"/>
</dbReference>
<keyword evidence="4 7" id="KW-0560">Oxidoreductase</keyword>
<dbReference type="FunFam" id="3.40.50.720:FF:000018">
    <property type="entry name" value="Malate dehydrogenase"/>
    <property type="match status" value="1"/>
</dbReference>
<evidence type="ECO:0000256" key="3">
    <source>
        <dbReference type="ARBA" id="ARBA00012967"/>
    </source>
</evidence>
<dbReference type="GO" id="GO:0004459">
    <property type="term" value="F:L-lactate dehydrogenase (NAD+) activity"/>
    <property type="evidence" value="ECO:0007669"/>
    <property type="project" value="UniProtKB-UniRule"/>
</dbReference>
<protein>
    <recommendedName>
        <fullName evidence="3 7">L-lactate dehydrogenase</fullName>
        <shortName evidence="7">L-LDH</shortName>
        <ecNumber evidence="3 7">1.1.1.27</ecNumber>
    </recommendedName>
</protein>
<feature type="binding site" evidence="7">
    <location>
        <position position="167"/>
    </location>
    <ligand>
        <name>beta-D-fructose 1,6-bisphosphate</name>
        <dbReference type="ChEBI" id="CHEBI:32966"/>
        <note>allosteric activator</note>
    </ligand>
</feature>
<keyword evidence="7" id="KW-0021">Allosteric enzyme</keyword>
<feature type="binding site" evidence="7">
    <location>
        <position position="64"/>
    </location>
    <ligand>
        <name>NAD(+)</name>
        <dbReference type="ChEBI" id="CHEBI:57540"/>
    </ligand>
</feature>
<feature type="binding site" evidence="9">
    <location>
        <position position="150"/>
    </location>
    <ligand>
        <name>substrate</name>
    </ligand>
</feature>
<feature type="binding site" evidence="7">
    <location>
        <position position="39"/>
    </location>
    <ligand>
        <name>NAD(+)</name>
        <dbReference type="ChEBI" id="CHEBI:57540"/>
    </ligand>
</feature>
<comment type="caution">
    <text evidence="7">Lacks conserved residue(s) required for the propagation of feature annotation.</text>
</comment>
<evidence type="ECO:0000313" key="13">
    <source>
        <dbReference type="EMBL" id="BCI61412.1"/>
    </source>
</evidence>
<feature type="binding site" evidence="7 9">
    <location>
        <position position="87"/>
    </location>
    <ligand>
        <name>substrate</name>
    </ligand>
</feature>
<dbReference type="GO" id="GO:0006096">
    <property type="term" value="P:glycolytic process"/>
    <property type="evidence" value="ECO:0007669"/>
    <property type="project" value="UniProtKB-UniRule"/>
</dbReference>
<dbReference type="EC" id="1.1.1.27" evidence="3 7"/>
<dbReference type="PRINTS" id="PR00086">
    <property type="entry name" value="LLDHDRGNASE"/>
</dbReference>
<evidence type="ECO:0000256" key="9">
    <source>
        <dbReference type="PIRSR" id="PIRSR000102-2"/>
    </source>
</evidence>
<feature type="binding site" evidence="7 10">
    <location>
        <begin position="117"/>
        <end position="119"/>
    </location>
    <ligand>
        <name>NAD(+)</name>
        <dbReference type="ChEBI" id="CHEBI:57540"/>
    </ligand>
</feature>
<dbReference type="Pfam" id="PF00056">
    <property type="entry name" value="Ldh_1_N"/>
    <property type="match status" value="1"/>
</dbReference>
<dbReference type="InterPro" id="IPR022383">
    <property type="entry name" value="Lactate/malate_DH_C"/>
</dbReference>
<evidence type="ECO:0000256" key="8">
    <source>
        <dbReference type="PIRSR" id="PIRSR000102-1"/>
    </source>
</evidence>
<evidence type="ECO:0000256" key="5">
    <source>
        <dbReference type="ARBA" id="ARBA00023027"/>
    </source>
</evidence>
<dbReference type="RefSeq" id="WP_090264974.1">
    <property type="nucleotide sequence ID" value="NZ_AP023321.1"/>
</dbReference>
<dbReference type="InterPro" id="IPR036291">
    <property type="entry name" value="NAD(P)-bd_dom_sf"/>
</dbReference>
<dbReference type="Pfam" id="PF02866">
    <property type="entry name" value="Ldh_1_C"/>
    <property type="match status" value="1"/>
</dbReference>
<feature type="binding site" evidence="9">
    <location>
        <position position="81"/>
    </location>
    <ligand>
        <name>substrate</name>
    </ligand>
</feature>
<keyword evidence="5 7" id="KW-0520">NAD</keyword>
<dbReference type="Gene3D" id="3.40.50.720">
    <property type="entry name" value="NAD(P)-binding Rossmann-like Domain"/>
    <property type="match status" value="1"/>
</dbReference>
<feature type="domain" description="Lactate/malate dehydrogenase C-terminal" evidence="12">
    <location>
        <begin position="144"/>
        <end position="312"/>
    </location>
</feature>
<feature type="binding site" evidence="7 10">
    <location>
        <position position="34"/>
    </location>
    <ligand>
        <name>NAD(+)</name>
        <dbReference type="ChEBI" id="CHEBI:57540"/>
    </ligand>
</feature>
<dbReference type="GO" id="GO:0005737">
    <property type="term" value="C:cytoplasm"/>
    <property type="evidence" value="ECO:0007669"/>
    <property type="project" value="UniProtKB-SubCell"/>
</dbReference>
<dbReference type="PANTHER" id="PTHR43128">
    <property type="entry name" value="L-2-HYDROXYCARBOXYLATE DEHYDROGENASE (NAD(P)(+))"/>
    <property type="match status" value="1"/>
</dbReference>
<dbReference type="SUPFAM" id="SSF51735">
    <property type="entry name" value="NAD(P)-binding Rossmann-fold domains"/>
    <property type="match status" value="1"/>
</dbReference>
<comment type="function">
    <text evidence="7">Catalyzes the conversion of lactate to pyruvate.</text>
</comment>
<dbReference type="InterPro" id="IPR011304">
    <property type="entry name" value="L-lactate_DH"/>
</dbReference>
<dbReference type="UniPathway" id="UPA00554">
    <property type="reaction ID" value="UER00611"/>
</dbReference>
<feature type="domain" description="Lactate/malate dehydrogenase N-terminal" evidence="11">
    <location>
        <begin position="4"/>
        <end position="141"/>
    </location>
</feature>
<sequence>MSSKITIIGTGSVGSTIAYTLMVEGTASEIVMIDINRDKSLGEALDIRQGTPFCSPVSIYAGSYQDAKDSDIVILTSGVARKPGQSRLDLAQTNVNITKQIIPELVKYAPDAIYIVVSNPVDILTYQFCKTSGLPEHRIIGSGTILDTARLRARLAEYYNISQQNVHAYVFGEHGDTSFVPWSLGNISNIPIAKYGDCLTETGTVSPALVYEDVENYIRKSGGKIISRKGATFYAVSASVCHICKCVLSGSDTTMTVSSLLHGEYGIDDVCLSVLTVVGRDGIKGKLMAPLTDEEQGLLRKSADSLHEVINNLQF</sequence>
<dbReference type="KEGG" id="sman:C12CBH8_20510"/>
<feature type="active site" description="Proton acceptor" evidence="7 8">
    <location>
        <position position="174"/>
    </location>
</feature>
<keyword evidence="14" id="KW-1185">Reference proteome</keyword>
<evidence type="ECO:0000256" key="10">
    <source>
        <dbReference type="PIRSR" id="PIRSR000102-3"/>
    </source>
</evidence>
<dbReference type="PANTHER" id="PTHR43128:SF16">
    <property type="entry name" value="L-LACTATE DEHYDROGENASE"/>
    <property type="match status" value="1"/>
</dbReference>
<evidence type="ECO:0000256" key="6">
    <source>
        <dbReference type="ARBA" id="ARBA00049258"/>
    </source>
</evidence>
<comment type="similarity">
    <text evidence="2 7">Belongs to the LDH/MDH superfamily. LDH family.</text>
</comment>
<feature type="binding site" evidence="7">
    <location>
        <begin position="147"/>
        <end position="150"/>
    </location>
    <ligand>
        <name>substrate</name>
    </ligand>
</feature>
<comment type="subcellular location">
    <subcellularLocation>
        <location evidence="7">Cytoplasm</location>
    </subcellularLocation>
</comment>
<keyword evidence="7" id="KW-0963">Cytoplasm</keyword>
<evidence type="ECO:0000256" key="2">
    <source>
        <dbReference type="ARBA" id="ARBA00006054"/>
    </source>
</evidence>
<dbReference type="Proteomes" id="UP000593890">
    <property type="component" value="Chromosome"/>
</dbReference>
<comment type="subunit">
    <text evidence="7">Homotetramer.</text>
</comment>
<dbReference type="AlphaFoldDB" id="A0A7I8D6R0"/>
<evidence type="ECO:0000259" key="12">
    <source>
        <dbReference type="Pfam" id="PF02866"/>
    </source>
</evidence>
<dbReference type="EMBL" id="AP023321">
    <property type="protein sequence ID" value="BCI61412.1"/>
    <property type="molecule type" value="Genomic_DNA"/>
</dbReference>
<feature type="binding site" evidence="7">
    <location>
        <position position="142"/>
    </location>
    <ligand>
        <name>NAD(+)</name>
        <dbReference type="ChEBI" id="CHEBI:57540"/>
    </ligand>
</feature>
<feature type="binding site" evidence="9">
    <location>
        <position position="119"/>
    </location>
    <ligand>
        <name>substrate</name>
    </ligand>
</feature>
<evidence type="ECO:0000259" key="11">
    <source>
        <dbReference type="Pfam" id="PF00056"/>
    </source>
</evidence>
<feature type="binding site" evidence="7">
    <location>
        <begin position="119"/>
        <end position="122"/>
    </location>
    <ligand>
        <name>substrate</name>
    </ligand>
</feature>
<feature type="binding site" evidence="7">
    <location>
        <position position="152"/>
    </location>
    <ligand>
        <name>beta-D-fructose 1,6-bisphosphate</name>
        <dbReference type="ChEBI" id="CHEBI:32966"/>
        <note>allosteric activator</note>
    </ligand>
</feature>
<organism evidence="13 14">
    <name type="scientific">Solibaculum mannosilyticum</name>
    <dbReference type="NCBI Taxonomy" id="2780922"/>
    <lineage>
        <taxon>Bacteria</taxon>
        <taxon>Bacillati</taxon>
        <taxon>Bacillota</taxon>
        <taxon>Clostridia</taxon>
        <taxon>Eubacteriales</taxon>
        <taxon>Oscillospiraceae</taxon>
        <taxon>Solibaculum</taxon>
    </lineage>
</organism>
<feature type="binding site" evidence="10">
    <location>
        <position position="94"/>
    </location>
    <ligand>
        <name>NAD(+)</name>
        <dbReference type="ChEBI" id="CHEBI:57540"/>
    </ligand>
</feature>
<accession>A0A7I8D6R0</accession>
<dbReference type="NCBIfam" id="NF000824">
    <property type="entry name" value="PRK00066.1"/>
    <property type="match status" value="1"/>
</dbReference>
<reference evidence="14" key="1">
    <citation type="submission" date="2020-07" db="EMBL/GenBank/DDBJ databases">
        <title>Complete genome sequencing of Clostridia bacterium strain 12CBH8.</title>
        <authorList>
            <person name="Sakamoto M."/>
            <person name="Murakami T."/>
            <person name="Mori H."/>
        </authorList>
    </citation>
    <scope>NUCLEOTIDE SEQUENCE [LARGE SCALE GENOMIC DNA]</scope>
    <source>
        <strain evidence="14">12CBH8</strain>
    </source>
</reference>
<dbReference type="PIRSF" id="PIRSF000102">
    <property type="entry name" value="Lac_mal_DH"/>
    <property type="match status" value="1"/>
</dbReference>
<dbReference type="NCBIfam" id="TIGR01771">
    <property type="entry name" value="L-LDH-NAD"/>
    <property type="match status" value="1"/>
</dbReference>
<proteinExistence type="inferred from homology"/>
<dbReference type="GO" id="GO:0006089">
    <property type="term" value="P:lactate metabolic process"/>
    <property type="evidence" value="ECO:0007669"/>
    <property type="project" value="TreeGrafter"/>
</dbReference>
<evidence type="ECO:0000313" key="14">
    <source>
        <dbReference type="Proteomes" id="UP000593890"/>
    </source>
</evidence>
<evidence type="ECO:0000256" key="4">
    <source>
        <dbReference type="ARBA" id="ARBA00023002"/>
    </source>
</evidence>
<comment type="pathway">
    <text evidence="1 7">Fermentation; pyruvate fermentation to lactate; (S)-lactate from pyruvate: step 1/1.</text>
</comment>
<feature type="binding site" evidence="7">
    <location>
        <position position="232"/>
    </location>
    <ligand>
        <name>substrate</name>
    </ligand>
</feature>
<name>A0A7I8D6R0_9FIRM</name>
<dbReference type="HAMAP" id="MF_00488">
    <property type="entry name" value="Lactate_dehydrog"/>
    <property type="match status" value="1"/>
</dbReference>
<comment type="catalytic activity">
    <reaction evidence="6 7">
        <text>(S)-lactate + NAD(+) = pyruvate + NADH + H(+)</text>
        <dbReference type="Rhea" id="RHEA:23444"/>
        <dbReference type="ChEBI" id="CHEBI:15361"/>
        <dbReference type="ChEBI" id="CHEBI:15378"/>
        <dbReference type="ChEBI" id="CHEBI:16651"/>
        <dbReference type="ChEBI" id="CHEBI:57540"/>
        <dbReference type="ChEBI" id="CHEBI:57945"/>
        <dbReference type="EC" id="1.1.1.27"/>
    </reaction>
</comment>
<dbReference type="InterPro" id="IPR001236">
    <property type="entry name" value="Lactate/malate_DH_N"/>
</dbReference>
<feature type="binding site" evidence="10">
    <location>
        <begin position="9"/>
        <end position="14"/>
    </location>
    <ligand>
        <name>NAD(+)</name>
        <dbReference type="ChEBI" id="CHEBI:57540"/>
    </ligand>
</feature>
<comment type="activity regulation">
    <text evidence="7">Allosterically activated by fructose 1,6-bisphosphate (FBP).</text>
</comment>
<dbReference type="Gene3D" id="3.90.110.10">
    <property type="entry name" value="Lactate dehydrogenase/glycoside hydrolase, family 4, C-terminal"/>
    <property type="match status" value="1"/>
</dbReference>
<feature type="binding site" evidence="7">
    <location>
        <begin position="78"/>
        <end position="79"/>
    </location>
    <ligand>
        <name>NAD(+)</name>
        <dbReference type="ChEBI" id="CHEBI:57540"/>
    </ligand>
</feature>
<evidence type="ECO:0000256" key="1">
    <source>
        <dbReference type="ARBA" id="ARBA00004843"/>
    </source>
</evidence>
<evidence type="ECO:0000256" key="7">
    <source>
        <dbReference type="HAMAP-Rule" id="MF_00488"/>
    </source>
</evidence>
<dbReference type="SUPFAM" id="SSF56327">
    <property type="entry name" value="LDH C-terminal domain-like"/>
    <property type="match status" value="1"/>
</dbReference>